<dbReference type="EMBL" id="JBAWKB010000002">
    <property type="protein sequence ID" value="MFH6772072.1"/>
    <property type="molecule type" value="Genomic_DNA"/>
</dbReference>
<sequence length="142" mass="16780">MILNSTYKNKEEKQLLEDLVGKPFSFLESFKMGGIGSKRMIIRDVSPNLQNFINKVSDINYANIELRKSGILVYINKGLQNFTWAIPYYQLVMYKTNGASIHAQGRFIQFKNNKTFKENKSFFEKMLDQKIKYDMQYNFQYV</sequence>
<protein>
    <recommendedName>
        <fullName evidence="3">Arginyl-tRNA synthetase</fullName>
    </recommendedName>
</protein>
<evidence type="ECO:0008006" key="3">
    <source>
        <dbReference type="Google" id="ProtNLM"/>
    </source>
</evidence>
<name>A0ABW7MZ36_9FLAO</name>
<gene>
    <name evidence="1" type="ORF">V8G58_09015</name>
</gene>
<evidence type="ECO:0000313" key="1">
    <source>
        <dbReference type="EMBL" id="MFH6772072.1"/>
    </source>
</evidence>
<keyword evidence="2" id="KW-1185">Reference proteome</keyword>
<dbReference type="Proteomes" id="UP001610100">
    <property type="component" value="Unassembled WGS sequence"/>
</dbReference>
<reference evidence="1 2" key="1">
    <citation type="submission" date="2024-02" db="EMBL/GenBank/DDBJ databases">
        <title>A Gaetbulibacter species isolated from tidal flats and genomic insights of their niches.</title>
        <authorList>
            <person name="Ye Y."/>
        </authorList>
    </citation>
    <scope>NUCLEOTIDE SEQUENCE [LARGE SCALE GENOMIC DNA]</scope>
    <source>
        <strain evidence="1 2">KYW382</strain>
    </source>
</reference>
<accession>A0ABW7MZ36</accession>
<evidence type="ECO:0000313" key="2">
    <source>
        <dbReference type="Proteomes" id="UP001610100"/>
    </source>
</evidence>
<dbReference type="RefSeq" id="WP_344741334.1">
    <property type="nucleotide sequence ID" value="NZ_BAABAY010000002.1"/>
</dbReference>
<organism evidence="1 2">
    <name type="scientific">Gaetbulibacter aestuarii</name>
    <dbReference type="NCBI Taxonomy" id="1502358"/>
    <lineage>
        <taxon>Bacteria</taxon>
        <taxon>Pseudomonadati</taxon>
        <taxon>Bacteroidota</taxon>
        <taxon>Flavobacteriia</taxon>
        <taxon>Flavobacteriales</taxon>
        <taxon>Flavobacteriaceae</taxon>
        <taxon>Gaetbulibacter</taxon>
    </lineage>
</organism>
<comment type="caution">
    <text evidence="1">The sequence shown here is derived from an EMBL/GenBank/DDBJ whole genome shotgun (WGS) entry which is preliminary data.</text>
</comment>
<proteinExistence type="predicted"/>